<evidence type="ECO:0000256" key="1">
    <source>
        <dbReference type="ARBA" id="ARBA00004651"/>
    </source>
</evidence>
<dbReference type="PROSITE" id="PS50928">
    <property type="entry name" value="ABC_TM1"/>
    <property type="match status" value="1"/>
</dbReference>
<evidence type="ECO:0000256" key="5">
    <source>
        <dbReference type="ARBA" id="ARBA00022989"/>
    </source>
</evidence>
<dbReference type="RefSeq" id="WP_377567375.1">
    <property type="nucleotide sequence ID" value="NZ_JBHTJZ010000060.1"/>
</dbReference>
<feature type="transmembrane region" description="Helical" evidence="7">
    <location>
        <begin position="12"/>
        <end position="37"/>
    </location>
</feature>
<feature type="transmembrane region" description="Helical" evidence="7">
    <location>
        <begin position="205"/>
        <end position="224"/>
    </location>
</feature>
<dbReference type="InterPro" id="IPR051393">
    <property type="entry name" value="ABC_transporter_permease"/>
</dbReference>
<organism evidence="9 10">
    <name type="scientific">Paenibacillus chungangensis</name>
    <dbReference type="NCBI Taxonomy" id="696535"/>
    <lineage>
        <taxon>Bacteria</taxon>
        <taxon>Bacillati</taxon>
        <taxon>Bacillota</taxon>
        <taxon>Bacilli</taxon>
        <taxon>Bacillales</taxon>
        <taxon>Paenibacillaceae</taxon>
        <taxon>Paenibacillus</taxon>
    </lineage>
</organism>
<keyword evidence="10" id="KW-1185">Reference proteome</keyword>
<sequence>MNLKKWRLSDIFYLLPGFSIYSIFFLIPIGICLYYSFTNWNGISDSYRFVGLDNFKLLFDDRFFIEALQTTLWMTLLFTLTVNVAGILIAAMLNNRSRAAKYSKTLFFIPAILSSVVVSFIWSYMTQTNGGIINLLLELVNIPPVDMFKTPLTITFMLSFVISWAAIGFYMTIYDTSIKSIPEELYEAAKVDGAGVVRQFFRITLPLLVPGITISSVFAIIFTLKQYDFVKIMTPGNVQTIAVYAVEQAFSYNMIGYSSAIVLALFVMIVIISGLQIFILRKYKVEM</sequence>
<gene>
    <name evidence="9" type="ORF">ACFQ2I_19950</name>
</gene>
<reference evidence="10" key="1">
    <citation type="journal article" date="2019" name="Int. J. Syst. Evol. Microbiol.">
        <title>The Global Catalogue of Microorganisms (GCM) 10K type strain sequencing project: providing services to taxonomists for standard genome sequencing and annotation.</title>
        <authorList>
            <consortium name="The Broad Institute Genomics Platform"/>
            <consortium name="The Broad Institute Genome Sequencing Center for Infectious Disease"/>
            <person name="Wu L."/>
            <person name="Ma J."/>
        </authorList>
    </citation>
    <scope>NUCLEOTIDE SEQUENCE [LARGE SCALE GENOMIC DNA]</scope>
    <source>
        <strain evidence="10">CCUG 59129</strain>
    </source>
</reference>
<dbReference type="InterPro" id="IPR000515">
    <property type="entry name" value="MetI-like"/>
</dbReference>
<feature type="transmembrane region" description="Helical" evidence="7">
    <location>
        <begin position="105"/>
        <end position="125"/>
    </location>
</feature>
<dbReference type="CDD" id="cd06261">
    <property type="entry name" value="TM_PBP2"/>
    <property type="match status" value="1"/>
</dbReference>
<comment type="similarity">
    <text evidence="7">Belongs to the binding-protein-dependent transport system permease family.</text>
</comment>
<dbReference type="SUPFAM" id="SSF161098">
    <property type="entry name" value="MetI-like"/>
    <property type="match status" value="1"/>
</dbReference>
<dbReference type="Proteomes" id="UP001596989">
    <property type="component" value="Unassembled WGS sequence"/>
</dbReference>
<comment type="subcellular location">
    <subcellularLocation>
        <location evidence="1 7">Cell membrane</location>
        <topology evidence="1 7">Multi-pass membrane protein</topology>
    </subcellularLocation>
</comment>
<dbReference type="EMBL" id="JBHTJZ010000060">
    <property type="protein sequence ID" value="MFD0961624.1"/>
    <property type="molecule type" value="Genomic_DNA"/>
</dbReference>
<evidence type="ECO:0000256" key="7">
    <source>
        <dbReference type="RuleBase" id="RU363032"/>
    </source>
</evidence>
<keyword evidence="4 7" id="KW-0812">Transmembrane</keyword>
<dbReference type="InterPro" id="IPR035906">
    <property type="entry name" value="MetI-like_sf"/>
</dbReference>
<name>A0ABW3HW08_9BACL</name>
<keyword evidence="5 7" id="KW-1133">Transmembrane helix</keyword>
<dbReference type="PANTHER" id="PTHR30193:SF37">
    <property type="entry name" value="INNER MEMBRANE ABC TRANSPORTER PERMEASE PROTEIN YCJO"/>
    <property type="match status" value="1"/>
</dbReference>
<evidence type="ECO:0000259" key="8">
    <source>
        <dbReference type="PROSITE" id="PS50928"/>
    </source>
</evidence>
<feature type="transmembrane region" description="Helical" evidence="7">
    <location>
        <begin position="254"/>
        <end position="280"/>
    </location>
</feature>
<feature type="transmembrane region" description="Helical" evidence="7">
    <location>
        <begin position="152"/>
        <end position="173"/>
    </location>
</feature>
<evidence type="ECO:0000256" key="3">
    <source>
        <dbReference type="ARBA" id="ARBA00022475"/>
    </source>
</evidence>
<keyword evidence="2 7" id="KW-0813">Transport</keyword>
<evidence type="ECO:0000313" key="10">
    <source>
        <dbReference type="Proteomes" id="UP001596989"/>
    </source>
</evidence>
<keyword evidence="6 7" id="KW-0472">Membrane</keyword>
<proteinExistence type="inferred from homology"/>
<keyword evidence="3" id="KW-1003">Cell membrane</keyword>
<dbReference type="Gene3D" id="1.10.3720.10">
    <property type="entry name" value="MetI-like"/>
    <property type="match status" value="1"/>
</dbReference>
<feature type="domain" description="ABC transmembrane type-1" evidence="8">
    <location>
        <begin position="68"/>
        <end position="276"/>
    </location>
</feature>
<dbReference type="Pfam" id="PF00528">
    <property type="entry name" value="BPD_transp_1"/>
    <property type="match status" value="1"/>
</dbReference>
<protein>
    <submittedName>
        <fullName evidence="9">Carbohydrate ABC transporter permease</fullName>
    </submittedName>
</protein>
<comment type="caution">
    <text evidence="9">The sequence shown here is derived from an EMBL/GenBank/DDBJ whole genome shotgun (WGS) entry which is preliminary data.</text>
</comment>
<feature type="transmembrane region" description="Helical" evidence="7">
    <location>
        <begin position="72"/>
        <end position="93"/>
    </location>
</feature>
<accession>A0ABW3HW08</accession>
<evidence type="ECO:0000256" key="6">
    <source>
        <dbReference type="ARBA" id="ARBA00023136"/>
    </source>
</evidence>
<evidence type="ECO:0000256" key="2">
    <source>
        <dbReference type="ARBA" id="ARBA00022448"/>
    </source>
</evidence>
<evidence type="ECO:0000313" key="9">
    <source>
        <dbReference type="EMBL" id="MFD0961624.1"/>
    </source>
</evidence>
<dbReference type="PANTHER" id="PTHR30193">
    <property type="entry name" value="ABC TRANSPORTER PERMEASE PROTEIN"/>
    <property type="match status" value="1"/>
</dbReference>
<evidence type="ECO:0000256" key="4">
    <source>
        <dbReference type="ARBA" id="ARBA00022692"/>
    </source>
</evidence>